<dbReference type="Pfam" id="PF15377">
    <property type="entry name" value="DUF4604"/>
    <property type="match status" value="1"/>
</dbReference>
<evidence type="ECO:0000259" key="1">
    <source>
        <dbReference type="Pfam" id="PF15377"/>
    </source>
</evidence>
<reference evidence="2 3" key="1">
    <citation type="journal article" date="2014" name="BMC Genomics">
        <title>Adaptive genomic structural variation in the grape powdery mildew pathogen, Erysiphe necator.</title>
        <authorList>
            <person name="Jones L."/>
            <person name="Riaz S."/>
            <person name="Morales-Cruz A."/>
            <person name="Amrine K.C."/>
            <person name="McGuire B."/>
            <person name="Gubler W.D."/>
            <person name="Walker M.A."/>
            <person name="Cantu D."/>
        </authorList>
    </citation>
    <scope>NUCLEOTIDE SEQUENCE [LARGE SCALE GENOMIC DNA]</scope>
    <source>
        <strain evidence="3">c</strain>
    </source>
</reference>
<dbReference type="HOGENOM" id="CLU_096170_1_1_1"/>
<sequence length="169" mass="19564">MSKITSKNLTYDSTLPPFLSRLYASTSSDDHQKNKVVRPCKARDLDQEAENDPVYFDEETRHTLTKKEWESKELRIEKLHEEKTEMEVNTVALGEEKTVVEMSRNTMKHGMRKKRLIGKVIEPQDDENYLEKTTPTNVGNKNLVNNTIAKPITQGKMKHGKKIKLSFDE</sequence>
<dbReference type="EMBL" id="JNVN01002948">
    <property type="protein sequence ID" value="KHJ31375.1"/>
    <property type="molecule type" value="Genomic_DNA"/>
</dbReference>
<dbReference type="Proteomes" id="UP000030854">
    <property type="component" value="Unassembled WGS sequence"/>
</dbReference>
<comment type="caution">
    <text evidence="2">The sequence shown here is derived from an EMBL/GenBank/DDBJ whole genome shotgun (WGS) entry which is preliminary data.</text>
</comment>
<dbReference type="InterPro" id="IPR027911">
    <property type="entry name" value="DUF4604"/>
</dbReference>
<name>A0A0B1P237_UNCNE</name>
<organism evidence="2 3">
    <name type="scientific">Uncinula necator</name>
    <name type="common">Grape powdery mildew</name>
    <dbReference type="NCBI Taxonomy" id="52586"/>
    <lineage>
        <taxon>Eukaryota</taxon>
        <taxon>Fungi</taxon>
        <taxon>Dikarya</taxon>
        <taxon>Ascomycota</taxon>
        <taxon>Pezizomycotina</taxon>
        <taxon>Leotiomycetes</taxon>
        <taxon>Erysiphales</taxon>
        <taxon>Erysiphaceae</taxon>
        <taxon>Erysiphe</taxon>
    </lineage>
</organism>
<keyword evidence="3" id="KW-1185">Reference proteome</keyword>
<accession>A0A0B1P237</accession>
<evidence type="ECO:0000313" key="3">
    <source>
        <dbReference type="Proteomes" id="UP000030854"/>
    </source>
</evidence>
<dbReference type="AlphaFoldDB" id="A0A0B1P237"/>
<feature type="domain" description="DUF4604" evidence="1">
    <location>
        <begin position="7"/>
        <end position="169"/>
    </location>
</feature>
<proteinExistence type="predicted"/>
<protein>
    <recommendedName>
        <fullName evidence="1">DUF4604 domain-containing protein</fullName>
    </recommendedName>
</protein>
<gene>
    <name evidence="2" type="ORF">EV44_g3017</name>
</gene>
<evidence type="ECO:0000313" key="2">
    <source>
        <dbReference type="EMBL" id="KHJ31375.1"/>
    </source>
</evidence>